<keyword evidence="2" id="KW-1185">Reference proteome</keyword>
<proteinExistence type="predicted"/>
<evidence type="ECO:0000313" key="1">
    <source>
        <dbReference type="EMBL" id="KAI4469584.1"/>
    </source>
</evidence>
<name>A0ACB9TRX7_HOLOL</name>
<dbReference type="Proteomes" id="UP001056778">
    <property type="component" value="Chromosome 1"/>
</dbReference>
<reference evidence="1" key="1">
    <citation type="submission" date="2022-04" db="EMBL/GenBank/DDBJ databases">
        <title>Chromosome-scale genome assembly of Holotrichia oblita Faldermann.</title>
        <authorList>
            <person name="Rongchong L."/>
        </authorList>
    </citation>
    <scope>NUCLEOTIDE SEQUENCE</scope>
    <source>
        <strain evidence="1">81SQS9</strain>
    </source>
</reference>
<accession>A0ACB9TRX7</accession>
<gene>
    <name evidence="1" type="ORF">MML48_1g06819</name>
</gene>
<organism evidence="1 2">
    <name type="scientific">Holotrichia oblita</name>
    <name type="common">Chafer beetle</name>
    <dbReference type="NCBI Taxonomy" id="644536"/>
    <lineage>
        <taxon>Eukaryota</taxon>
        <taxon>Metazoa</taxon>
        <taxon>Ecdysozoa</taxon>
        <taxon>Arthropoda</taxon>
        <taxon>Hexapoda</taxon>
        <taxon>Insecta</taxon>
        <taxon>Pterygota</taxon>
        <taxon>Neoptera</taxon>
        <taxon>Endopterygota</taxon>
        <taxon>Coleoptera</taxon>
        <taxon>Polyphaga</taxon>
        <taxon>Scarabaeiformia</taxon>
        <taxon>Scarabaeidae</taxon>
        <taxon>Melolonthinae</taxon>
        <taxon>Holotrichia</taxon>
    </lineage>
</organism>
<dbReference type="EMBL" id="CM043015">
    <property type="protein sequence ID" value="KAI4469584.1"/>
    <property type="molecule type" value="Genomic_DNA"/>
</dbReference>
<sequence length="189" mass="21773">MPRDWKRTTQRGNWTEEQLKQAIAFIEKGNSIRAASKQFNIPFTTLRDRRFKKIEGRPKLGRGTVFSKDDEELLTARIKLMDNLFYGLTPLQVRRVAYEYAELKKIPNTFSKDSRLAGKDWLDGFLKRNALSVRKPEATSINRITGFNRTEVANFFGNLGDVMSKEKFPPDCIYNMDETGVTTVQDPGK</sequence>
<comment type="caution">
    <text evidence="1">The sequence shown here is derived from an EMBL/GenBank/DDBJ whole genome shotgun (WGS) entry which is preliminary data.</text>
</comment>
<protein>
    <submittedName>
        <fullName evidence="1">Uncharacterized protein</fullName>
    </submittedName>
</protein>
<evidence type="ECO:0000313" key="2">
    <source>
        <dbReference type="Proteomes" id="UP001056778"/>
    </source>
</evidence>